<evidence type="ECO:0000256" key="4">
    <source>
        <dbReference type="ARBA" id="ARBA00022840"/>
    </source>
</evidence>
<dbReference type="PROSITE" id="PS00107">
    <property type="entry name" value="PROTEIN_KINASE_ATP"/>
    <property type="match status" value="1"/>
</dbReference>
<dbReference type="SMART" id="SM00220">
    <property type="entry name" value="S_TKc"/>
    <property type="match status" value="1"/>
</dbReference>
<dbReference type="PROSITE" id="PS00108">
    <property type="entry name" value="PROTEIN_KINASE_ST"/>
    <property type="match status" value="1"/>
</dbReference>
<dbReference type="InterPro" id="IPR008271">
    <property type="entry name" value="Ser/Thr_kinase_AS"/>
</dbReference>
<reference evidence="11 12" key="1">
    <citation type="journal article" date="2018" name="Proc. Natl. Acad. Sci. U.S.A.">
        <title>Draft genome sequence of Camellia sinensis var. sinensis provides insights into the evolution of the tea genome and tea quality.</title>
        <authorList>
            <person name="Wei C."/>
            <person name="Yang H."/>
            <person name="Wang S."/>
            <person name="Zhao J."/>
            <person name="Liu C."/>
            <person name="Gao L."/>
            <person name="Xia E."/>
            <person name="Lu Y."/>
            <person name="Tai Y."/>
            <person name="She G."/>
            <person name="Sun J."/>
            <person name="Cao H."/>
            <person name="Tong W."/>
            <person name="Gao Q."/>
            <person name="Li Y."/>
            <person name="Deng W."/>
            <person name="Jiang X."/>
            <person name="Wang W."/>
            <person name="Chen Q."/>
            <person name="Zhang S."/>
            <person name="Li H."/>
            <person name="Wu J."/>
            <person name="Wang P."/>
            <person name="Li P."/>
            <person name="Shi C."/>
            <person name="Zheng F."/>
            <person name="Jian J."/>
            <person name="Huang B."/>
            <person name="Shan D."/>
            <person name="Shi M."/>
            <person name="Fang C."/>
            <person name="Yue Y."/>
            <person name="Li F."/>
            <person name="Li D."/>
            <person name="Wei S."/>
            <person name="Han B."/>
            <person name="Jiang C."/>
            <person name="Yin Y."/>
            <person name="Xia T."/>
            <person name="Zhang Z."/>
            <person name="Bennetzen J.L."/>
            <person name="Zhao S."/>
            <person name="Wan X."/>
        </authorList>
    </citation>
    <scope>NUCLEOTIDE SEQUENCE [LARGE SCALE GENOMIC DNA]</scope>
    <source>
        <strain evidence="12">cv. Shuchazao</strain>
        <tissue evidence="11">Leaf</tissue>
    </source>
</reference>
<dbReference type="GO" id="GO:0007166">
    <property type="term" value="P:cell surface receptor signaling pathway"/>
    <property type="evidence" value="ECO:0007669"/>
    <property type="project" value="InterPro"/>
</dbReference>
<keyword evidence="3" id="KW-0418">Kinase</keyword>
<evidence type="ECO:0000256" key="8">
    <source>
        <dbReference type="RuleBase" id="RU000304"/>
    </source>
</evidence>
<comment type="caution">
    <text evidence="11">The sequence shown here is derived from an EMBL/GenBank/DDBJ whole genome shotgun (WGS) entry which is preliminary data.</text>
</comment>
<dbReference type="InterPro" id="IPR045274">
    <property type="entry name" value="WAK-like"/>
</dbReference>
<organism evidence="11 12">
    <name type="scientific">Camellia sinensis var. sinensis</name>
    <name type="common">China tea</name>
    <dbReference type="NCBI Taxonomy" id="542762"/>
    <lineage>
        <taxon>Eukaryota</taxon>
        <taxon>Viridiplantae</taxon>
        <taxon>Streptophyta</taxon>
        <taxon>Embryophyta</taxon>
        <taxon>Tracheophyta</taxon>
        <taxon>Spermatophyta</taxon>
        <taxon>Magnoliopsida</taxon>
        <taxon>eudicotyledons</taxon>
        <taxon>Gunneridae</taxon>
        <taxon>Pentapetalae</taxon>
        <taxon>asterids</taxon>
        <taxon>Ericales</taxon>
        <taxon>Theaceae</taxon>
        <taxon>Camellia</taxon>
    </lineage>
</organism>
<evidence type="ECO:0000256" key="7">
    <source>
        <dbReference type="PROSITE-ProRule" id="PRU10141"/>
    </source>
</evidence>
<dbReference type="PANTHER" id="PTHR27005">
    <property type="entry name" value="WALL-ASSOCIATED RECEPTOR KINASE-LIKE 21"/>
    <property type="match status" value="1"/>
</dbReference>
<keyword evidence="2 7" id="KW-0547">Nucleotide-binding</keyword>
<evidence type="ECO:0000256" key="5">
    <source>
        <dbReference type="ARBA" id="ARBA00047558"/>
    </source>
</evidence>
<feature type="chain" id="PRO_5020490803" description="Protein kinase domain-containing protein" evidence="9">
    <location>
        <begin position="19"/>
        <end position="379"/>
    </location>
</feature>
<dbReference type="InterPro" id="IPR011009">
    <property type="entry name" value="Kinase-like_dom_sf"/>
</dbReference>
<dbReference type="PROSITE" id="PS50011">
    <property type="entry name" value="PROTEIN_KINASE_DOM"/>
    <property type="match status" value="1"/>
</dbReference>
<dbReference type="Gene3D" id="1.10.510.10">
    <property type="entry name" value="Transferase(Phosphotransferase) domain 1"/>
    <property type="match status" value="1"/>
</dbReference>
<keyword evidence="9" id="KW-0732">Signal</keyword>
<dbReference type="Gene3D" id="3.30.200.20">
    <property type="entry name" value="Phosphorylase Kinase, domain 1"/>
    <property type="match status" value="1"/>
</dbReference>
<dbReference type="GO" id="GO:0004674">
    <property type="term" value="F:protein serine/threonine kinase activity"/>
    <property type="evidence" value="ECO:0007669"/>
    <property type="project" value="UniProtKB-KW"/>
</dbReference>
<evidence type="ECO:0000313" key="12">
    <source>
        <dbReference type="Proteomes" id="UP000306102"/>
    </source>
</evidence>
<comment type="catalytic activity">
    <reaction evidence="6">
        <text>L-threonyl-[protein] + ATP = O-phospho-L-threonyl-[protein] + ADP + H(+)</text>
        <dbReference type="Rhea" id="RHEA:46608"/>
        <dbReference type="Rhea" id="RHEA-COMP:11060"/>
        <dbReference type="Rhea" id="RHEA-COMP:11605"/>
        <dbReference type="ChEBI" id="CHEBI:15378"/>
        <dbReference type="ChEBI" id="CHEBI:30013"/>
        <dbReference type="ChEBI" id="CHEBI:30616"/>
        <dbReference type="ChEBI" id="CHEBI:61977"/>
        <dbReference type="ChEBI" id="CHEBI:456216"/>
    </reaction>
</comment>
<evidence type="ECO:0000256" key="2">
    <source>
        <dbReference type="ARBA" id="ARBA00022741"/>
    </source>
</evidence>
<accession>A0A4S4DEJ7</accession>
<evidence type="ECO:0000256" key="3">
    <source>
        <dbReference type="ARBA" id="ARBA00022777"/>
    </source>
</evidence>
<evidence type="ECO:0000313" key="11">
    <source>
        <dbReference type="EMBL" id="THG00156.1"/>
    </source>
</evidence>
<dbReference type="PANTHER" id="PTHR27005:SF315">
    <property type="entry name" value="PROTEIN KINASE DOMAIN-CONTAINING PROTEIN"/>
    <property type="match status" value="1"/>
</dbReference>
<keyword evidence="12" id="KW-1185">Reference proteome</keyword>
<dbReference type="FunFam" id="1.10.510.10:FF:000084">
    <property type="entry name" value="Wall-associated receptor kinase 2"/>
    <property type="match status" value="1"/>
</dbReference>
<dbReference type="GO" id="GO:0005524">
    <property type="term" value="F:ATP binding"/>
    <property type="evidence" value="ECO:0007669"/>
    <property type="project" value="UniProtKB-UniRule"/>
</dbReference>
<dbReference type="Pfam" id="PF00069">
    <property type="entry name" value="Pkinase"/>
    <property type="match status" value="1"/>
</dbReference>
<feature type="domain" description="Protein kinase" evidence="10">
    <location>
        <begin position="53"/>
        <end position="336"/>
    </location>
</feature>
<dbReference type="CDD" id="cd14066">
    <property type="entry name" value="STKc_IRAK"/>
    <property type="match status" value="1"/>
</dbReference>
<evidence type="ECO:0000256" key="6">
    <source>
        <dbReference type="ARBA" id="ARBA00047951"/>
    </source>
</evidence>
<dbReference type="STRING" id="542762.A0A4S4DEJ7"/>
<comment type="catalytic activity">
    <reaction evidence="5">
        <text>L-seryl-[protein] + ATP = O-phospho-L-seryl-[protein] + ADP + H(+)</text>
        <dbReference type="Rhea" id="RHEA:17989"/>
        <dbReference type="Rhea" id="RHEA-COMP:9863"/>
        <dbReference type="Rhea" id="RHEA-COMP:11604"/>
        <dbReference type="ChEBI" id="CHEBI:15378"/>
        <dbReference type="ChEBI" id="CHEBI:29999"/>
        <dbReference type="ChEBI" id="CHEBI:30616"/>
        <dbReference type="ChEBI" id="CHEBI:83421"/>
        <dbReference type="ChEBI" id="CHEBI:456216"/>
    </reaction>
</comment>
<feature type="signal peptide" evidence="9">
    <location>
        <begin position="1"/>
        <end position="18"/>
    </location>
</feature>
<dbReference type="InterPro" id="IPR017441">
    <property type="entry name" value="Protein_kinase_ATP_BS"/>
</dbReference>
<dbReference type="EMBL" id="SDRB02011788">
    <property type="protein sequence ID" value="THG00156.1"/>
    <property type="molecule type" value="Genomic_DNA"/>
</dbReference>
<comment type="similarity">
    <text evidence="8">Belongs to the protein kinase superfamily.</text>
</comment>
<dbReference type="GO" id="GO:0005886">
    <property type="term" value="C:plasma membrane"/>
    <property type="evidence" value="ECO:0007669"/>
    <property type="project" value="TreeGrafter"/>
</dbReference>
<gene>
    <name evidence="11" type="ORF">TEA_003349</name>
</gene>
<proteinExistence type="inferred from homology"/>
<dbReference type="Proteomes" id="UP000306102">
    <property type="component" value="Unassembled WGS sequence"/>
</dbReference>
<name>A0A4S4DEJ7_CAMSN</name>
<protein>
    <recommendedName>
        <fullName evidence="10">Protein kinase domain-containing protein</fullName>
    </recommendedName>
</protein>
<keyword evidence="4 7" id="KW-0067">ATP-binding</keyword>
<keyword evidence="8" id="KW-0723">Serine/threonine-protein kinase</keyword>
<dbReference type="AlphaFoldDB" id="A0A4S4DEJ7"/>
<sequence>MVILLAFVIIIIWRGCNRRNKLRNFQQNGGFLLKHQKIRIFSEKELEKATEKYDKGRLLGQGGSGAVYKGVLADESVVAIKKPNEFKHLIIKEEFQHEISVVSQINHKNVVKVLGLCLETKFPLLIYEFISNGSLFDHLYVKRSAILKSWVNRLRIAAETSLALDYLHSLADPPIIHRDVKSTNILLDENFTAKVSDFGASVLIPSGESAVVTKVQGTRGYLDPEYLITGLLTVKSDVYSFGVVLMELLTGQKPICPHNSEENGHFIQYFISSVEQKRFSQVLINFEEVVEARETEQIEAMAELAVKCLHRYGTERPTMKEVAEQLVGLKKWHEIFHAREDNDDEEREGMLGHSINTNDEVFHSMSESHYMTALNIGFS</sequence>
<dbReference type="InterPro" id="IPR000719">
    <property type="entry name" value="Prot_kinase_dom"/>
</dbReference>
<evidence type="ECO:0000256" key="1">
    <source>
        <dbReference type="ARBA" id="ARBA00022679"/>
    </source>
</evidence>
<evidence type="ECO:0000256" key="9">
    <source>
        <dbReference type="SAM" id="SignalP"/>
    </source>
</evidence>
<evidence type="ECO:0000259" key="10">
    <source>
        <dbReference type="PROSITE" id="PS50011"/>
    </source>
</evidence>
<keyword evidence="1" id="KW-0808">Transferase</keyword>
<dbReference type="SUPFAM" id="SSF56112">
    <property type="entry name" value="Protein kinase-like (PK-like)"/>
    <property type="match status" value="1"/>
</dbReference>
<feature type="binding site" evidence="7">
    <location>
        <position position="92"/>
    </location>
    <ligand>
        <name>ATP</name>
        <dbReference type="ChEBI" id="CHEBI:30616"/>
    </ligand>
</feature>